<evidence type="ECO:0000256" key="4">
    <source>
        <dbReference type="ARBA" id="ARBA00023224"/>
    </source>
</evidence>
<evidence type="ECO:0000313" key="10">
    <source>
        <dbReference type="EMBL" id="KJD44725.1"/>
    </source>
</evidence>
<feature type="transmembrane region" description="Helical" evidence="7">
    <location>
        <begin position="190"/>
        <end position="212"/>
    </location>
</feature>
<dbReference type="CDD" id="cd06225">
    <property type="entry name" value="HAMP"/>
    <property type="match status" value="1"/>
</dbReference>
<dbReference type="InterPro" id="IPR007891">
    <property type="entry name" value="CHASE3"/>
</dbReference>
<dbReference type="PROSITE" id="PS50111">
    <property type="entry name" value="CHEMOTAXIS_TRANSDUC_2"/>
    <property type="match status" value="1"/>
</dbReference>
<dbReference type="PRINTS" id="PR00260">
    <property type="entry name" value="CHEMTRNSDUCR"/>
</dbReference>
<evidence type="ECO:0000256" key="1">
    <source>
        <dbReference type="ARBA" id="ARBA00004236"/>
    </source>
</evidence>
<comment type="subcellular location">
    <subcellularLocation>
        <location evidence="1">Cell membrane</location>
    </subcellularLocation>
</comment>
<dbReference type="PANTHER" id="PTHR32089">
    <property type="entry name" value="METHYL-ACCEPTING CHEMOTAXIS PROTEIN MCPB"/>
    <property type="match status" value="1"/>
</dbReference>
<keyword evidence="11" id="KW-1185">Reference proteome</keyword>
<keyword evidence="2" id="KW-1003">Cell membrane</keyword>
<evidence type="ECO:0000256" key="7">
    <source>
        <dbReference type="SAM" id="Phobius"/>
    </source>
</evidence>
<dbReference type="InterPro" id="IPR003660">
    <property type="entry name" value="HAMP_dom"/>
</dbReference>
<dbReference type="PROSITE" id="PS50885">
    <property type="entry name" value="HAMP"/>
    <property type="match status" value="1"/>
</dbReference>
<dbReference type="OrthoDB" id="107771at2"/>
<dbReference type="InterPro" id="IPR004089">
    <property type="entry name" value="MCPsignal_dom"/>
</dbReference>
<reference evidence="10 11" key="1">
    <citation type="submission" date="2014-11" db="EMBL/GenBank/DDBJ databases">
        <title>Draft Genome Sequences of Paenibacillus polymyxa NRRL B-30509 and Paenibacillus terrae NRRL B-30644, Strains from a Poultry Environment that Produce Tridecaptin A and Paenicidins.</title>
        <authorList>
            <person name="van Belkum M.J."/>
            <person name="Lohans C.T."/>
            <person name="Vederas J.C."/>
        </authorList>
    </citation>
    <scope>NUCLEOTIDE SEQUENCE [LARGE SCALE GENOMIC DNA]</scope>
    <source>
        <strain evidence="10 11">NRRL B-30644</strain>
    </source>
</reference>
<dbReference type="Pfam" id="PF05227">
    <property type="entry name" value="CHASE3"/>
    <property type="match status" value="1"/>
</dbReference>
<dbReference type="RefSeq" id="WP_044646948.1">
    <property type="nucleotide sequence ID" value="NZ_JTHP01000030.1"/>
</dbReference>
<dbReference type="PANTHER" id="PTHR32089:SF114">
    <property type="entry name" value="METHYL-ACCEPTING CHEMOTAXIS PROTEIN MCPB"/>
    <property type="match status" value="1"/>
</dbReference>
<dbReference type="EMBL" id="JTHP01000030">
    <property type="protein sequence ID" value="KJD44725.1"/>
    <property type="molecule type" value="Genomic_DNA"/>
</dbReference>
<organism evidence="10 11">
    <name type="scientific">Paenibacillus terrae</name>
    <dbReference type="NCBI Taxonomy" id="159743"/>
    <lineage>
        <taxon>Bacteria</taxon>
        <taxon>Bacillati</taxon>
        <taxon>Bacillota</taxon>
        <taxon>Bacilli</taxon>
        <taxon>Bacillales</taxon>
        <taxon>Paenibacillaceae</taxon>
        <taxon>Paenibacillus</taxon>
    </lineage>
</organism>
<protein>
    <submittedName>
        <fullName evidence="10">Chemotaxis protein</fullName>
    </submittedName>
</protein>
<evidence type="ECO:0000256" key="2">
    <source>
        <dbReference type="ARBA" id="ARBA00022475"/>
    </source>
</evidence>
<comment type="caution">
    <text evidence="10">The sequence shown here is derived from an EMBL/GenBank/DDBJ whole genome shotgun (WGS) entry which is preliminary data.</text>
</comment>
<keyword evidence="4 6" id="KW-0807">Transducer</keyword>
<evidence type="ECO:0000259" key="8">
    <source>
        <dbReference type="PROSITE" id="PS50111"/>
    </source>
</evidence>
<dbReference type="Proteomes" id="UP000032534">
    <property type="component" value="Unassembled WGS sequence"/>
</dbReference>
<dbReference type="GO" id="GO:0005886">
    <property type="term" value="C:plasma membrane"/>
    <property type="evidence" value="ECO:0007669"/>
    <property type="project" value="UniProtKB-SubCell"/>
</dbReference>
<dbReference type="PATRIC" id="fig|159743.3.peg.3390"/>
<feature type="domain" description="HAMP" evidence="9">
    <location>
        <begin position="212"/>
        <end position="266"/>
    </location>
</feature>
<keyword evidence="7" id="KW-0812">Transmembrane</keyword>
<evidence type="ECO:0000256" key="6">
    <source>
        <dbReference type="PROSITE-ProRule" id="PRU00284"/>
    </source>
</evidence>
<dbReference type="InterPro" id="IPR004090">
    <property type="entry name" value="Chemotax_Me-accpt_rcpt"/>
</dbReference>
<gene>
    <name evidence="10" type="ORF">QD47_15245</name>
</gene>
<evidence type="ECO:0000259" key="9">
    <source>
        <dbReference type="PROSITE" id="PS50885"/>
    </source>
</evidence>
<dbReference type="Pfam" id="PF00672">
    <property type="entry name" value="HAMP"/>
    <property type="match status" value="1"/>
</dbReference>
<dbReference type="SMART" id="SM00283">
    <property type="entry name" value="MA"/>
    <property type="match status" value="1"/>
</dbReference>
<proteinExistence type="inferred from homology"/>
<dbReference type="CDD" id="cd11386">
    <property type="entry name" value="MCP_signal"/>
    <property type="match status" value="1"/>
</dbReference>
<sequence length="571" mass="62355">MNLTIKAKMILSALLIPGVIAAMLLTNYILSVQNENKYKDIVNREETIVYNSKSLQFLLNGISNDERGYLLTRDEQYGKGIESKQSEIVKLLQQTEALLDLNAGDTKRTMDDLKMGINSYFNRVHGLLNTAGYRSTIDTFPPFSDLLDIYENERVLRKQLDVKMMAFVKSQEDMVAAKVQEAHQTMTNTIWITSILGCLIIIYSIAQSIILIRSIRPLYHMNEQLLEMSAGGGDLRSQLDITTKDEIGMIASSYNKLIAGFRNIIVDAQDTARTISVTAERVSLSTEEMNQANRHTSGVMEELATGMEYQVDDITQTTDAVKELAHGLEHIAVTSQQVYKLSDTAAKDAEAGEQSIGQAMRQMEKVSESVDSSARAVRLLSEQAEQIGMIGSVITGIAKQTGMLALNASIEAARAGEQGKGFAVVASEVRRLSEQVSVSAAEITQFVHHIQDHVGNVASTMQAGTVEVQSGVKIMESAETAFRQIGSSIQQVSEQIHSVNRSVEQMSTGSGQMVGAVERIREVAEQSAGGTQSVSAAAEEQLASMEEIASSIHTLAEMSKLLNARVGGFKV</sequence>
<feature type="domain" description="Methyl-accepting transducer" evidence="8">
    <location>
        <begin position="285"/>
        <end position="521"/>
    </location>
</feature>
<keyword evidence="7" id="KW-1133">Transmembrane helix</keyword>
<dbReference type="GO" id="GO:0006935">
    <property type="term" value="P:chemotaxis"/>
    <property type="evidence" value="ECO:0007669"/>
    <property type="project" value="InterPro"/>
</dbReference>
<name>A0A0D7WZW6_9BACL</name>
<dbReference type="AlphaFoldDB" id="A0A0D7WZW6"/>
<keyword evidence="3 7" id="KW-0472">Membrane</keyword>
<feature type="transmembrane region" description="Helical" evidence="7">
    <location>
        <begin position="9"/>
        <end position="30"/>
    </location>
</feature>
<dbReference type="Pfam" id="PF00015">
    <property type="entry name" value="MCPsignal"/>
    <property type="match status" value="1"/>
</dbReference>
<dbReference type="SUPFAM" id="SSF58104">
    <property type="entry name" value="Methyl-accepting chemotaxis protein (MCP) signaling domain"/>
    <property type="match status" value="1"/>
</dbReference>
<evidence type="ECO:0000256" key="3">
    <source>
        <dbReference type="ARBA" id="ARBA00023136"/>
    </source>
</evidence>
<dbReference type="Gene3D" id="1.10.287.950">
    <property type="entry name" value="Methyl-accepting chemotaxis protein"/>
    <property type="match status" value="1"/>
</dbReference>
<dbReference type="GO" id="GO:0007165">
    <property type="term" value="P:signal transduction"/>
    <property type="evidence" value="ECO:0007669"/>
    <property type="project" value="UniProtKB-KW"/>
</dbReference>
<accession>A0A0D7WZW6</accession>
<dbReference type="GO" id="GO:0004888">
    <property type="term" value="F:transmembrane signaling receptor activity"/>
    <property type="evidence" value="ECO:0007669"/>
    <property type="project" value="InterPro"/>
</dbReference>
<evidence type="ECO:0000256" key="5">
    <source>
        <dbReference type="ARBA" id="ARBA00029447"/>
    </source>
</evidence>
<evidence type="ECO:0000313" key="11">
    <source>
        <dbReference type="Proteomes" id="UP000032534"/>
    </source>
</evidence>
<comment type="similarity">
    <text evidence="5">Belongs to the methyl-accepting chemotaxis (MCP) protein family.</text>
</comment>
<dbReference type="Gene3D" id="6.10.340.10">
    <property type="match status" value="1"/>
</dbReference>